<reference evidence="2 3" key="1">
    <citation type="submission" date="2024-09" db="EMBL/GenBank/DDBJ databases">
        <title>Rethinking Asexuality: The Enigmatic Case of Functional Sexual Genes in Lepraria (Stereocaulaceae).</title>
        <authorList>
            <person name="Doellman M."/>
            <person name="Sun Y."/>
            <person name="Barcenas-Pena A."/>
            <person name="Lumbsch H.T."/>
            <person name="Grewe F."/>
        </authorList>
    </citation>
    <scope>NUCLEOTIDE SEQUENCE [LARGE SCALE GENOMIC DNA]</scope>
    <source>
        <strain evidence="2 3">Mercado 3170</strain>
    </source>
</reference>
<evidence type="ECO:0000313" key="3">
    <source>
        <dbReference type="Proteomes" id="UP001590950"/>
    </source>
</evidence>
<name>A0ABR4ARQ4_9LECA</name>
<dbReference type="Proteomes" id="UP001590950">
    <property type="component" value="Unassembled WGS sequence"/>
</dbReference>
<evidence type="ECO:0000256" key="1">
    <source>
        <dbReference type="SAM" id="MobiDB-lite"/>
    </source>
</evidence>
<dbReference type="EMBL" id="JBEFKJ010000001">
    <property type="protein sequence ID" value="KAL2048236.1"/>
    <property type="molecule type" value="Genomic_DNA"/>
</dbReference>
<accession>A0ABR4ARQ4</accession>
<feature type="region of interest" description="Disordered" evidence="1">
    <location>
        <begin position="116"/>
        <end position="136"/>
    </location>
</feature>
<protein>
    <submittedName>
        <fullName evidence="2">Uncharacterized protein</fullName>
    </submittedName>
</protein>
<evidence type="ECO:0000313" key="2">
    <source>
        <dbReference type="EMBL" id="KAL2048236.1"/>
    </source>
</evidence>
<keyword evidence="3" id="KW-1185">Reference proteome</keyword>
<sequence>MVRWGSERAYHARKEREHAEHERHRQAVEALNPLFDSLYYIGQAVYISHDYHCQSRSGHLPEIYYIQSGRHDYTGNPQYRLQTRDGRTAYGDGSITEREGWFRSVNLRIVPREQDGWSRIEKTPPPSYQHPPTYCQ</sequence>
<comment type="caution">
    <text evidence="2">The sequence shown here is derived from an EMBL/GenBank/DDBJ whole genome shotgun (WGS) entry which is preliminary data.</text>
</comment>
<organism evidence="2 3">
    <name type="scientific">Stereocaulon virgatum</name>
    <dbReference type="NCBI Taxonomy" id="373712"/>
    <lineage>
        <taxon>Eukaryota</taxon>
        <taxon>Fungi</taxon>
        <taxon>Dikarya</taxon>
        <taxon>Ascomycota</taxon>
        <taxon>Pezizomycotina</taxon>
        <taxon>Lecanoromycetes</taxon>
        <taxon>OSLEUM clade</taxon>
        <taxon>Lecanoromycetidae</taxon>
        <taxon>Lecanorales</taxon>
        <taxon>Lecanorineae</taxon>
        <taxon>Stereocaulaceae</taxon>
        <taxon>Stereocaulon</taxon>
    </lineage>
</organism>
<proteinExistence type="predicted"/>
<feature type="region of interest" description="Disordered" evidence="1">
    <location>
        <begin position="1"/>
        <end position="23"/>
    </location>
</feature>
<gene>
    <name evidence="2" type="ORF">N7G274_000147</name>
</gene>